<comment type="caution">
    <text evidence="14">Lacks conserved residue(s) required for the propagation of feature annotation.</text>
</comment>
<dbReference type="GO" id="GO:0007339">
    <property type="term" value="P:binding of sperm to zona pellucida"/>
    <property type="evidence" value="ECO:0007669"/>
    <property type="project" value="TreeGrafter"/>
</dbReference>
<dbReference type="RefSeq" id="XP_030077101.1">
    <property type="nucleotide sequence ID" value="XM_030221241.1"/>
</dbReference>
<evidence type="ECO:0000256" key="10">
    <source>
        <dbReference type="ARBA" id="ARBA00023157"/>
    </source>
</evidence>
<evidence type="ECO:0000256" key="2">
    <source>
        <dbReference type="ARBA" id="ARBA00022475"/>
    </source>
</evidence>
<evidence type="ECO:0000259" key="18">
    <source>
        <dbReference type="PROSITE" id="PS51034"/>
    </source>
</evidence>
<dbReference type="InterPro" id="IPR017977">
    <property type="entry name" value="ZP_dom_CS"/>
</dbReference>
<evidence type="ECO:0000256" key="14">
    <source>
        <dbReference type="PROSITE-ProRule" id="PRU00779"/>
    </source>
</evidence>
<dbReference type="Pfam" id="PF23344">
    <property type="entry name" value="ZP-N"/>
    <property type="match status" value="1"/>
</dbReference>
<dbReference type="Gene3D" id="4.10.110.10">
    <property type="entry name" value="Spasmolytic Protein, domain 1"/>
    <property type="match status" value="1"/>
</dbReference>
<sequence>MGWFWEYSSGWLIFFFLFGVPCSKGTLEAKISYDCGQYGMQLVVVPWGLPNVLFKVFDEFGNPFEVRDCSECHHFLSRPDNATFVFSTGYHGCHVLQKGHTFHLNVLVELVRVSWEVNYAKNVSMVCPKPDPVSKKDPTPLVLQKTTKPSTDLYVTTKPVSSPPSIKLQKTTKPSTDLHATTKPVSSPPSIKLQKTTKPSTDLHATTKPVSSPPSIKLQKTTKPSTDLHVTTKPVSSPPSTNLQKTTKPSTDLHATTKPVSSPPSTNLQKTTKPSTDLHASTKSSTILQKILKPSPSLSLTILQKTTKTSKTVAIYSKNKDCQVETGKIICGQTGISKESCHHAGCCYNASHPTMPCYYSNAATAQCTSDGFFVMAISRDMLDYPIILDKIHFPDPSPACLPSVKTDTFLLFRFLLTQCGTTFRLMGDKLVYETTVSSSIHIQKGPAGSITRDATFALTVRCSYSASDFLPLEVEVFTPPPLPAVTGAGPLHMEMRIARDAQYSSYYTEAEYPVSKVLRDPVYIEVRILHKTDPRLVLVLHQCWAAPTSNPMQGPQWPILVDKCPFPGDNYRTLPVPVGPSLPLQSHYQRFSVATFAFLDSSPSRALMGQVYFFCSASACHPSSLDPCVPGCHSRQRRFLYLQHQAFNESLDLVSSHGPVSFLESEALPEKTQDQSGAVHMSWTLLWSLAAFFMVVAILSVAALCYSCRKSHSRPL</sequence>
<keyword evidence="11" id="KW-0325">Glycoprotein</keyword>
<gene>
    <name evidence="21" type="primary">LOC115481827</name>
</gene>
<dbReference type="InParanoid" id="A0A6P7ZR82"/>
<evidence type="ECO:0000259" key="19">
    <source>
        <dbReference type="PROSITE" id="PS51448"/>
    </source>
</evidence>
<dbReference type="Proteomes" id="UP000515156">
    <property type="component" value="Chromosome 1"/>
</dbReference>
<proteinExistence type="predicted"/>
<reference evidence="21" key="1">
    <citation type="submission" date="2025-08" db="UniProtKB">
        <authorList>
            <consortium name="RefSeq"/>
        </authorList>
    </citation>
    <scope>IDENTIFICATION</scope>
</reference>
<feature type="region of interest" description="Disordered" evidence="15">
    <location>
        <begin position="152"/>
        <end position="284"/>
    </location>
</feature>
<feature type="domain" description="P-type" evidence="19">
    <location>
        <begin position="320"/>
        <end position="361"/>
    </location>
</feature>
<dbReference type="Pfam" id="PF00100">
    <property type="entry name" value="Zona_pellucida"/>
    <property type="match status" value="1"/>
</dbReference>
<keyword evidence="5" id="KW-0165">Cleavage on pair of basic residues</keyword>
<name>A0A6P7ZR82_9AMPH</name>
<evidence type="ECO:0000256" key="3">
    <source>
        <dbReference type="ARBA" id="ARBA00022525"/>
    </source>
</evidence>
<dbReference type="GO" id="GO:0035805">
    <property type="term" value="C:egg coat"/>
    <property type="evidence" value="ECO:0007669"/>
    <property type="project" value="UniProtKB-SubCell"/>
</dbReference>
<evidence type="ECO:0000256" key="16">
    <source>
        <dbReference type="SAM" id="Phobius"/>
    </source>
</evidence>
<evidence type="ECO:0000256" key="15">
    <source>
        <dbReference type="SAM" id="MobiDB-lite"/>
    </source>
</evidence>
<evidence type="ECO:0000256" key="4">
    <source>
        <dbReference type="ARBA" id="ARBA00022530"/>
    </source>
</evidence>
<dbReference type="Gene3D" id="2.60.40.4100">
    <property type="entry name" value="Zona pellucida, ZP-C domain"/>
    <property type="match status" value="1"/>
</dbReference>
<evidence type="ECO:0000256" key="17">
    <source>
        <dbReference type="SAM" id="SignalP"/>
    </source>
</evidence>
<keyword evidence="6 16" id="KW-0812">Transmembrane</keyword>
<dbReference type="InterPro" id="IPR001507">
    <property type="entry name" value="ZP_dom"/>
</dbReference>
<evidence type="ECO:0000256" key="9">
    <source>
        <dbReference type="ARBA" id="ARBA00023136"/>
    </source>
</evidence>
<keyword evidence="8 16" id="KW-1133">Transmembrane helix</keyword>
<feature type="domain" description="ZP" evidence="18">
    <location>
        <begin position="366"/>
        <end position="639"/>
    </location>
</feature>
<evidence type="ECO:0000256" key="7">
    <source>
        <dbReference type="ARBA" id="ARBA00022729"/>
    </source>
</evidence>
<evidence type="ECO:0000256" key="6">
    <source>
        <dbReference type="ARBA" id="ARBA00022692"/>
    </source>
</evidence>
<dbReference type="InterPro" id="IPR051148">
    <property type="entry name" value="Zona_Pellucida_Domain_gp"/>
</dbReference>
<dbReference type="GeneID" id="115481827"/>
<feature type="signal peptide" evidence="17">
    <location>
        <begin position="1"/>
        <end position="25"/>
    </location>
</feature>
<evidence type="ECO:0000256" key="12">
    <source>
        <dbReference type="ARBA" id="ARBA00023279"/>
    </source>
</evidence>
<evidence type="ECO:0000256" key="5">
    <source>
        <dbReference type="ARBA" id="ARBA00022685"/>
    </source>
</evidence>
<dbReference type="InterPro" id="IPR055356">
    <property type="entry name" value="ZP-N"/>
</dbReference>
<dbReference type="FunCoup" id="A0A6P7ZR82">
    <property type="interactions" value="83"/>
</dbReference>
<evidence type="ECO:0000313" key="21">
    <source>
        <dbReference type="RefSeq" id="XP_030077101.1"/>
    </source>
</evidence>
<dbReference type="Pfam" id="PF22821">
    <property type="entry name" value="ZP1_ZP4_Ig-like"/>
    <property type="match status" value="1"/>
</dbReference>
<dbReference type="PROSITE" id="PS51034">
    <property type="entry name" value="ZP_2"/>
    <property type="match status" value="1"/>
</dbReference>
<evidence type="ECO:0000313" key="20">
    <source>
        <dbReference type="Proteomes" id="UP000515156"/>
    </source>
</evidence>
<evidence type="ECO:0000256" key="11">
    <source>
        <dbReference type="ARBA" id="ARBA00023180"/>
    </source>
</evidence>
<keyword evidence="10 14" id="KW-1015">Disulfide bond</keyword>
<dbReference type="InterPro" id="IPR055355">
    <property type="entry name" value="ZP-C"/>
</dbReference>
<dbReference type="PANTHER" id="PTHR23343">
    <property type="entry name" value="ZONA PELLUCIDA SPERM-BINDING PROTEIN"/>
    <property type="match status" value="1"/>
</dbReference>
<comment type="subcellular location">
    <subcellularLocation>
        <location evidence="1">Cell membrane</location>
        <topology evidence="1">Single-pass type I membrane protein</topology>
    </subcellularLocation>
    <subcellularLocation>
        <location evidence="13">Zona pellucida</location>
    </subcellularLocation>
</comment>
<feature type="disulfide bond" evidence="14">
    <location>
        <begin position="331"/>
        <end position="346"/>
    </location>
</feature>
<feature type="chain" id="PRO_5028469689" evidence="17">
    <location>
        <begin position="26"/>
        <end position="716"/>
    </location>
</feature>
<dbReference type="InterPro" id="IPR054554">
    <property type="entry name" value="ZP1/4_Ig-like"/>
</dbReference>
<keyword evidence="12" id="KW-0278">Fertilization</keyword>
<feature type="transmembrane region" description="Helical" evidence="16">
    <location>
        <begin position="685"/>
        <end position="706"/>
    </location>
</feature>
<dbReference type="Pfam" id="PF00088">
    <property type="entry name" value="Trefoil"/>
    <property type="match status" value="1"/>
</dbReference>
<dbReference type="OrthoDB" id="9907024at2759"/>
<dbReference type="PROSITE" id="PS51448">
    <property type="entry name" value="P_TREFOIL_2"/>
    <property type="match status" value="1"/>
</dbReference>
<dbReference type="GO" id="GO:0005886">
    <property type="term" value="C:plasma membrane"/>
    <property type="evidence" value="ECO:0007669"/>
    <property type="project" value="UniProtKB-SubCell"/>
</dbReference>
<dbReference type="GO" id="GO:0032190">
    <property type="term" value="F:acrosin binding"/>
    <property type="evidence" value="ECO:0007669"/>
    <property type="project" value="TreeGrafter"/>
</dbReference>
<dbReference type="PROSITE" id="PS00682">
    <property type="entry name" value="ZP_1"/>
    <property type="match status" value="1"/>
</dbReference>
<evidence type="ECO:0000256" key="13">
    <source>
        <dbReference type="ARBA" id="ARBA00024183"/>
    </source>
</evidence>
<evidence type="ECO:0000256" key="8">
    <source>
        <dbReference type="ARBA" id="ARBA00022989"/>
    </source>
</evidence>
<dbReference type="GO" id="GO:0035804">
    <property type="term" value="F:structural constituent of egg coat"/>
    <property type="evidence" value="ECO:0007669"/>
    <property type="project" value="TreeGrafter"/>
</dbReference>
<keyword evidence="3" id="KW-0964">Secreted</keyword>
<dbReference type="SMART" id="SM00018">
    <property type="entry name" value="PD"/>
    <property type="match status" value="1"/>
</dbReference>
<dbReference type="InterPro" id="IPR044913">
    <property type="entry name" value="P_trefoil_dom_sf"/>
</dbReference>
<dbReference type="GO" id="GO:0060468">
    <property type="term" value="P:prevention of polyspermy"/>
    <property type="evidence" value="ECO:0007669"/>
    <property type="project" value="TreeGrafter"/>
</dbReference>
<dbReference type="PANTHER" id="PTHR23343:SF41">
    <property type="entry name" value="ZONA PELLUCIDA SPERM-BINDING PROTEIN 1"/>
    <property type="match status" value="1"/>
</dbReference>
<dbReference type="InterPro" id="IPR000519">
    <property type="entry name" value="P_trefoil_dom"/>
</dbReference>
<evidence type="ECO:0000256" key="1">
    <source>
        <dbReference type="ARBA" id="ARBA00004251"/>
    </source>
</evidence>
<organism evidence="20 21">
    <name type="scientific">Microcaecilia unicolor</name>
    <dbReference type="NCBI Taxonomy" id="1415580"/>
    <lineage>
        <taxon>Eukaryota</taxon>
        <taxon>Metazoa</taxon>
        <taxon>Chordata</taxon>
        <taxon>Craniata</taxon>
        <taxon>Vertebrata</taxon>
        <taxon>Euteleostomi</taxon>
        <taxon>Amphibia</taxon>
        <taxon>Gymnophiona</taxon>
        <taxon>Siphonopidae</taxon>
        <taxon>Microcaecilia</taxon>
    </lineage>
</organism>
<dbReference type="AlphaFoldDB" id="A0A6P7ZR82"/>
<protein>
    <submittedName>
        <fullName evidence="21">Zona pellucida sperm-binding protein 1-like</fullName>
    </submittedName>
</protein>
<accession>A0A6P7ZR82</accession>
<dbReference type="SUPFAM" id="SSF57492">
    <property type="entry name" value="Trefoil"/>
    <property type="match status" value="1"/>
</dbReference>
<keyword evidence="9 16" id="KW-0472">Membrane</keyword>
<dbReference type="SMART" id="SM00241">
    <property type="entry name" value="ZP"/>
    <property type="match status" value="1"/>
</dbReference>
<dbReference type="Gene3D" id="2.60.40.3210">
    <property type="entry name" value="Zona pellucida, ZP-N domain"/>
    <property type="match status" value="1"/>
</dbReference>
<dbReference type="KEGG" id="muo:115481827"/>
<keyword evidence="4" id="KW-0272">Extracellular matrix</keyword>
<dbReference type="CDD" id="cd00111">
    <property type="entry name" value="Trefoil"/>
    <property type="match status" value="1"/>
</dbReference>
<keyword evidence="20" id="KW-1185">Reference proteome</keyword>
<dbReference type="InterPro" id="IPR042235">
    <property type="entry name" value="ZP-C_dom"/>
</dbReference>
<keyword evidence="7 17" id="KW-0732">Signal</keyword>
<keyword evidence="2" id="KW-1003">Cell membrane</keyword>